<feature type="chain" id="PRO_5040816398" evidence="2">
    <location>
        <begin position="20"/>
        <end position="477"/>
    </location>
</feature>
<protein>
    <submittedName>
        <fullName evidence="3">Uncharacterized protein</fullName>
    </submittedName>
</protein>
<name>A0A9X9XMG8_9BRAD</name>
<gene>
    <name evidence="3" type="ORF">J4G43_029385</name>
</gene>
<dbReference type="RefSeq" id="WP_225005181.1">
    <property type="nucleotide sequence ID" value="NZ_CP086136.1"/>
</dbReference>
<dbReference type="AlphaFoldDB" id="A0A9X9XMG8"/>
<dbReference type="Proteomes" id="UP000664702">
    <property type="component" value="Chromosome"/>
</dbReference>
<dbReference type="Gene3D" id="3.90.226.10">
    <property type="entry name" value="2-enoyl-CoA Hydratase, Chain A, domain 1"/>
    <property type="match status" value="1"/>
</dbReference>
<dbReference type="KEGG" id="bban:J4G43_029385"/>
<evidence type="ECO:0000313" key="4">
    <source>
        <dbReference type="Proteomes" id="UP000664702"/>
    </source>
</evidence>
<evidence type="ECO:0000256" key="2">
    <source>
        <dbReference type="SAM" id="SignalP"/>
    </source>
</evidence>
<feature type="signal peptide" evidence="2">
    <location>
        <begin position="1"/>
        <end position="19"/>
    </location>
</feature>
<proteinExistence type="predicted"/>
<evidence type="ECO:0000256" key="1">
    <source>
        <dbReference type="SAM" id="MobiDB-lite"/>
    </source>
</evidence>
<feature type="region of interest" description="Disordered" evidence="1">
    <location>
        <begin position="392"/>
        <end position="412"/>
    </location>
</feature>
<dbReference type="EMBL" id="CP086136">
    <property type="protein sequence ID" value="UEM08862.1"/>
    <property type="molecule type" value="Genomic_DNA"/>
</dbReference>
<sequence length="477" mass="51601">MLARILFLVAMLLPCALHAEETPAENPGFARRLTIYLAKGAPDACGPGCDRWIAIEGEIDGDAAPRIRRFLAGVKDTQRPIYLHSPGGNVEQSYVIGRLLHSRKAVARVGRTIATACAAGTQVDAACLRTKAVGGEVEAELTTYHAMCNSACGYLFLGATSREVAPDAALAVHNSRLVLVFHGHPAPQAVAEYRQRRIANADRDRAAFIAAMGISRGLDDLIRTVKFENLHMLTRAELYRFGIDTRPFAEGMWRLEKATRPFIGKIAVMKKESGSSFRTMEWRMFCETRDRVPLLFAGEIDEASVGKSMIMMTADADKDQEAGGFPVRAAKYEMWSGSIDPDMVKAIMASRSLHVRRTTPMPDEKVDVATFDIDLTGLASMRTQLAAACSSVDAKPKGPSAGKPLASNSAAERHRAALGRAVAVSARAPDPCWARTGNLLPFIPPAPRPCACPHTHARARRDKPDGRSSRGPGSGGE</sequence>
<evidence type="ECO:0000313" key="3">
    <source>
        <dbReference type="EMBL" id="UEM08862.1"/>
    </source>
</evidence>
<dbReference type="InterPro" id="IPR029045">
    <property type="entry name" value="ClpP/crotonase-like_dom_sf"/>
</dbReference>
<organism evidence="3 4">
    <name type="scientific">Bradyrhizobium barranii subsp. barranii</name>
    <dbReference type="NCBI Taxonomy" id="2823807"/>
    <lineage>
        <taxon>Bacteria</taxon>
        <taxon>Pseudomonadati</taxon>
        <taxon>Pseudomonadota</taxon>
        <taxon>Alphaproteobacteria</taxon>
        <taxon>Hyphomicrobiales</taxon>
        <taxon>Nitrobacteraceae</taxon>
        <taxon>Bradyrhizobium</taxon>
        <taxon>Bradyrhizobium barranii</taxon>
    </lineage>
</organism>
<accession>A0A9X9XMG8</accession>
<reference evidence="3 4" key="1">
    <citation type="journal article" date="2022" name="Int. J. Syst. Evol. Microbiol.">
        <title>Strains of Bradyrhizobium barranii sp. nov. associated with legumes native to Canada are symbionts of soybeans and belong to different subspecies (subsp. barranii subsp. nov. and subsp. apii subsp. nov.) and symbiovars (sv. glycinearum and sv. septentrionale).</title>
        <authorList>
            <person name="Bromfield E.S.P."/>
            <person name="Cloutier S."/>
            <person name="Wasai-Hara S."/>
            <person name="Minamisawa K."/>
        </authorList>
    </citation>
    <scope>NUCLEOTIDE SEQUENCE [LARGE SCALE GENOMIC DNA]</scope>
    <source>
        <strain evidence="3 4">144S4</strain>
    </source>
</reference>
<keyword evidence="2" id="KW-0732">Signal</keyword>
<dbReference type="SUPFAM" id="SSF52096">
    <property type="entry name" value="ClpP/crotonase"/>
    <property type="match status" value="1"/>
</dbReference>
<feature type="region of interest" description="Disordered" evidence="1">
    <location>
        <begin position="446"/>
        <end position="477"/>
    </location>
</feature>